<evidence type="ECO:0000256" key="1">
    <source>
        <dbReference type="PIRNR" id="PIRNR006615"/>
    </source>
</evidence>
<dbReference type="SUPFAM" id="SSF55486">
    <property type="entry name" value="Metalloproteases ('zincins'), catalytic domain"/>
    <property type="match status" value="1"/>
</dbReference>
<dbReference type="RefSeq" id="WP_130566223.1">
    <property type="nucleotide sequence ID" value="NZ_SHLY01000002.1"/>
</dbReference>
<sequence>MNKPYQWLEARFNRLSQLAHFNHLANWDQATQMPSGGAAARGEAMAELSLIRHELLTATEVAEQLAMASGEALTAIQQANLRAMQRQYDLSVAVPGKLVRAKTQAAMAAENAWRQLRPANNWTEYAPILKNMVDLVREEADARVDSASKQNANITAGKAARYDQLINLYEPGCSSAFIAPIFARLKQTLPALINQVSERQASQPLMPLPTPLHAEKQFQLARGVSQKLGFDFERGRMDLSHHPFCGGVPDDIRITSRFDPNDLFDGLMSTIHETGHALYEAGLPKSLRGQPVGEAQSTGLHESQSLLFEMQLARTPEFVSFLQPQVEQNFGSHSAFASDNLYRHITRVSAGHIRVAADELTYPMHIILRYEIEQALMLEQIEVADIPALWDEKMQQYLGVATLGNDKDGCMQDVHWAAGEFGYFPTYTLGALYAAQLTASLRKTQPDFGAAIAQGDFGSIKHWLSQHVWQHGGRYTTEQIITMATGEPLNPDFFVNHLKRRYLDE</sequence>
<evidence type="ECO:0000313" key="3">
    <source>
        <dbReference type="Proteomes" id="UP000292544"/>
    </source>
</evidence>
<keyword evidence="1" id="KW-0645">Protease</keyword>
<reference evidence="3" key="1">
    <citation type="submission" date="2019-02" db="EMBL/GenBank/DDBJ databases">
        <title>Draft genome sequence of Muricauda sp. 176CP4-71.</title>
        <authorList>
            <person name="Park J.-S."/>
        </authorList>
    </citation>
    <scope>NUCLEOTIDE SEQUENCE [LARGE SCALE GENOMIC DNA]</scope>
    <source>
        <strain evidence="3">176GS2-150</strain>
    </source>
</reference>
<comment type="similarity">
    <text evidence="1">Belongs to the peptidase M32 family.</text>
</comment>
<dbReference type="PANTHER" id="PTHR34217">
    <property type="entry name" value="METAL-DEPENDENT CARBOXYPEPTIDASE"/>
    <property type="match status" value="1"/>
</dbReference>
<comment type="caution">
    <text evidence="2">The sequence shown here is derived from an EMBL/GenBank/DDBJ whole genome shotgun (WGS) entry which is preliminary data.</text>
</comment>
<dbReference type="InterPro" id="IPR001333">
    <property type="entry name" value="Peptidase_M32_Taq"/>
</dbReference>
<dbReference type="EMBL" id="SHLY01000002">
    <property type="protein sequence ID" value="TAA46980.1"/>
    <property type="molecule type" value="Genomic_DNA"/>
</dbReference>
<protein>
    <recommendedName>
        <fullName evidence="1">Metal-dependent carboxypeptidase</fullName>
        <ecNumber evidence="1">3.4.17.19</ecNumber>
    </recommendedName>
</protein>
<dbReference type="PIRSF" id="PIRSF006615">
    <property type="entry name" value="Zn_crbxpep_Taq"/>
    <property type="match status" value="1"/>
</dbReference>
<keyword evidence="1" id="KW-0479">Metal-binding</keyword>
<dbReference type="Gene3D" id="1.10.1370.30">
    <property type="match status" value="1"/>
</dbReference>
<accession>A0ABY1WQI3</accession>
<dbReference type="CDD" id="cd06460">
    <property type="entry name" value="M32_Taq"/>
    <property type="match status" value="1"/>
</dbReference>
<organism evidence="2 3">
    <name type="scientific">Corallincola spongiicola</name>
    <dbReference type="NCBI Taxonomy" id="2520508"/>
    <lineage>
        <taxon>Bacteria</taxon>
        <taxon>Pseudomonadati</taxon>
        <taxon>Pseudomonadota</taxon>
        <taxon>Gammaproteobacteria</taxon>
        <taxon>Alteromonadales</taxon>
        <taxon>Psychromonadaceae</taxon>
        <taxon>Corallincola</taxon>
    </lineage>
</organism>
<proteinExistence type="inferred from homology"/>
<dbReference type="EC" id="3.4.17.19" evidence="1"/>
<gene>
    <name evidence="2" type="ORF">EXY25_06935</name>
</gene>
<keyword evidence="1" id="KW-0482">Metalloprotease</keyword>
<keyword evidence="1 2" id="KW-0121">Carboxypeptidase</keyword>
<dbReference type="Proteomes" id="UP000292544">
    <property type="component" value="Unassembled WGS sequence"/>
</dbReference>
<comment type="catalytic activity">
    <reaction evidence="1">
        <text>Release of a C-terminal amino acid with broad specificity, except for -Pro.</text>
        <dbReference type="EC" id="3.4.17.19"/>
    </reaction>
</comment>
<name>A0ABY1WQI3_9GAMM</name>
<dbReference type="GO" id="GO:0004180">
    <property type="term" value="F:carboxypeptidase activity"/>
    <property type="evidence" value="ECO:0007669"/>
    <property type="project" value="UniProtKB-KW"/>
</dbReference>
<dbReference type="PRINTS" id="PR00998">
    <property type="entry name" value="CRBOXYPTASET"/>
</dbReference>
<dbReference type="Pfam" id="PF02074">
    <property type="entry name" value="Peptidase_M32"/>
    <property type="match status" value="1"/>
</dbReference>
<comment type="function">
    <text evidence="1">Broad specificity carboxypetidase that releases amino acids sequentially from the C-terminus, including neutral, aromatic, polar and basic residues.</text>
</comment>
<evidence type="ECO:0000313" key="2">
    <source>
        <dbReference type="EMBL" id="TAA46980.1"/>
    </source>
</evidence>
<keyword evidence="3" id="KW-1185">Reference proteome</keyword>
<dbReference type="PANTHER" id="PTHR34217:SF1">
    <property type="entry name" value="CARBOXYPEPTIDASE 1"/>
    <property type="match status" value="1"/>
</dbReference>
<keyword evidence="1" id="KW-0378">Hydrolase</keyword>
<dbReference type="PROSITE" id="PS52034">
    <property type="entry name" value="PEPTIDASE_M32"/>
    <property type="match status" value="1"/>
</dbReference>